<keyword evidence="3" id="KW-1185">Reference proteome</keyword>
<feature type="region of interest" description="Disordered" evidence="1">
    <location>
        <begin position="130"/>
        <end position="155"/>
    </location>
</feature>
<evidence type="ECO:0000256" key="1">
    <source>
        <dbReference type="SAM" id="MobiDB-lite"/>
    </source>
</evidence>
<dbReference type="EMBL" id="JAINUF010000005">
    <property type="protein sequence ID" value="KAJ8360045.1"/>
    <property type="molecule type" value="Genomic_DNA"/>
</dbReference>
<evidence type="ECO:0000313" key="3">
    <source>
        <dbReference type="Proteomes" id="UP001152622"/>
    </source>
</evidence>
<evidence type="ECO:0000313" key="2">
    <source>
        <dbReference type="EMBL" id="KAJ8360045.1"/>
    </source>
</evidence>
<proteinExistence type="predicted"/>
<protein>
    <submittedName>
        <fullName evidence="2">Uncharacterized protein</fullName>
    </submittedName>
</protein>
<dbReference type="Proteomes" id="UP001152622">
    <property type="component" value="Chromosome 5"/>
</dbReference>
<reference evidence="2" key="1">
    <citation type="journal article" date="2023" name="Science">
        <title>Genome structures resolve the early diversification of teleost fishes.</title>
        <authorList>
            <person name="Parey E."/>
            <person name="Louis A."/>
            <person name="Montfort J."/>
            <person name="Bouchez O."/>
            <person name="Roques C."/>
            <person name="Iampietro C."/>
            <person name="Lluch J."/>
            <person name="Castinel A."/>
            <person name="Donnadieu C."/>
            <person name="Desvignes T."/>
            <person name="Floi Bucao C."/>
            <person name="Jouanno E."/>
            <person name="Wen M."/>
            <person name="Mejri S."/>
            <person name="Dirks R."/>
            <person name="Jansen H."/>
            <person name="Henkel C."/>
            <person name="Chen W.J."/>
            <person name="Zahm M."/>
            <person name="Cabau C."/>
            <person name="Klopp C."/>
            <person name="Thompson A.W."/>
            <person name="Robinson-Rechavi M."/>
            <person name="Braasch I."/>
            <person name="Lecointre G."/>
            <person name="Bobe J."/>
            <person name="Postlethwait J.H."/>
            <person name="Berthelot C."/>
            <person name="Roest Crollius H."/>
            <person name="Guiguen Y."/>
        </authorList>
    </citation>
    <scope>NUCLEOTIDE SEQUENCE</scope>
    <source>
        <strain evidence="2">WJC10195</strain>
    </source>
</reference>
<comment type="caution">
    <text evidence="2">The sequence shown here is derived from an EMBL/GenBank/DDBJ whole genome shotgun (WGS) entry which is preliminary data.</text>
</comment>
<organism evidence="2 3">
    <name type="scientific">Synaphobranchus kaupii</name>
    <name type="common">Kaup's arrowtooth eel</name>
    <dbReference type="NCBI Taxonomy" id="118154"/>
    <lineage>
        <taxon>Eukaryota</taxon>
        <taxon>Metazoa</taxon>
        <taxon>Chordata</taxon>
        <taxon>Craniata</taxon>
        <taxon>Vertebrata</taxon>
        <taxon>Euteleostomi</taxon>
        <taxon>Actinopterygii</taxon>
        <taxon>Neopterygii</taxon>
        <taxon>Teleostei</taxon>
        <taxon>Anguilliformes</taxon>
        <taxon>Synaphobranchidae</taxon>
        <taxon>Synaphobranchus</taxon>
    </lineage>
</organism>
<accession>A0A9Q1J075</accession>
<sequence>MAWRKFRNLLDTNIHKNMLVGARDSILAMNISGHHRKPGDLLCRLPGLRPWQHHLTGGSSDSEYMVGLACLLKIETKQAADLSSSLMKQPWAQGHQRHHTTCTTLIPTSTTSKHRSLDCICPPVQRLSAQRGAIPHESSPRADAIAKPPDKGKTA</sequence>
<gene>
    <name evidence="2" type="ORF">SKAU_G00165700</name>
</gene>
<name>A0A9Q1J075_SYNKA</name>
<dbReference type="AlphaFoldDB" id="A0A9Q1J075"/>